<reference evidence="1 2" key="1">
    <citation type="submission" date="2017-08" db="EMBL/GenBank/DDBJ databases">
        <authorList>
            <person name="de Groot N.N."/>
        </authorList>
    </citation>
    <scope>NUCLEOTIDE SEQUENCE [LARGE SCALE GENOMIC DNA]</scope>
    <source>
        <strain evidence="1 2">JC85</strain>
    </source>
</reference>
<sequence length="85" mass="9387">MPTSRRFDAAGHPVFPFGANEHVFSPDDLSSMQAIFDDCMRECNFAADSEAGQALGSAIIRLYSQGQQDPILIKAELLPSFKRRP</sequence>
<dbReference type="EMBL" id="OBQD01000032">
    <property type="protein sequence ID" value="SOC47650.1"/>
    <property type="molecule type" value="Genomic_DNA"/>
</dbReference>
<organism evidence="1 2">
    <name type="scientific">Rhizobium subbaraonis</name>
    <dbReference type="NCBI Taxonomy" id="908946"/>
    <lineage>
        <taxon>Bacteria</taxon>
        <taxon>Pseudomonadati</taxon>
        <taxon>Pseudomonadota</taxon>
        <taxon>Alphaproteobacteria</taxon>
        <taxon>Hyphomicrobiales</taxon>
        <taxon>Rhizobiaceae</taxon>
        <taxon>Rhizobium/Agrobacterium group</taxon>
        <taxon>Rhizobium</taxon>
    </lineage>
</organism>
<keyword evidence="2" id="KW-1185">Reference proteome</keyword>
<dbReference type="OrthoDB" id="8400796at2"/>
<accession>A0A285V0R6</accession>
<evidence type="ECO:0000313" key="2">
    <source>
        <dbReference type="Proteomes" id="UP000219167"/>
    </source>
</evidence>
<proteinExistence type="predicted"/>
<name>A0A285V0R6_9HYPH</name>
<dbReference type="AlphaFoldDB" id="A0A285V0R6"/>
<evidence type="ECO:0000313" key="1">
    <source>
        <dbReference type="EMBL" id="SOC47650.1"/>
    </source>
</evidence>
<dbReference type="RefSeq" id="WP_097143061.1">
    <property type="nucleotide sequence ID" value="NZ_OBQD01000032.1"/>
</dbReference>
<dbReference type="Proteomes" id="UP000219167">
    <property type="component" value="Unassembled WGS sequence"/>
</dbReference>
<protein>
    <submittedName>
        <fullName evidence="1">Uncharacterized protein</fullName>
    </submittedName>
</protein>
<gene>
    <name evidence="1" type="ORF">SAMN05892877_1329</name>
</gene>